<accession>A0A1I7ZIV1</accession>
<keyword evidence="1" id="KW-1185">Reference proteome</keyword>
<evidence type="ECO:0000313" key="1">
    <source>
        <dbReference type="Proteomes" id="UP000095287"/>
    </source>
</evidence>
<reference evidence="2" key="1">
    <citation type="submission" date="2016-11" db="UniProtKB">
        <authorList>
            <consortium name="WormBaseParasite"/>
        </authorList>
    </citation>
    <scope>IDENTIFICATION</scope>
</reference>
<evidence type="ECO:0000313" key="2">
    <source>
        <dbReference type="WBParaSite" id="L893_g26972.t1"/>
    </source>
</evidence>
<dbReference type="Proteomes" id="UP000095287">
    <property type="component" value="Unplaced"/>
</dbReference>
<proteinExistence type="predicted"/>
<dbReference type="AlphaFoldDB" id="A0A1I7ZIV1"/>
<organism evidence="1 2">
    <name type="scientific">Steinernema glaseri</name>
    <dbReference type="NCBI Taxonomy" id="37863"/>
    <lineage>
        <taxon>Eukaryota</taxon>
        <taxon>Metazoa</taxon>
        <taxon>Ecdysozoa</taxon>
        <taxon>Nematoda</taxon>
        <taxon>Chromadorea</taxon>
        <taxon>Rhabditida</taxon>
        <taxon>Tylenchina</taxon>
        <taxon>Panagrolaimomorpha</taxon>
        <taxon>Strongyloidoidea</taxon>
        <taxon>Steinernematidae</taxon>
        <taxon>Steinernema</taxon>
    </lineage>
</organism>
<sequence length="71" mass="8109">MAQRGIEFPSGQYLIDPAEQIFVSSSTHRSYVNYGITRPIRALFLTNCQPQRGDIIGRRLDRAQIIHYKSG</sequence>
<dbReference type="WBParaSite" id="L893_g26972.t1">
    <property type="protein sequence ID" value="L893_g26972.t1"/>
    <property type="gene ID" value="L893_g26972"/>
</dbReference>
<name>A0A1I7ZIV1_9BILA</name>
<protein>
    <submittedName>
        <fullName evidence="2">CN hydrolase domain-containing protein</fullName>
    </submittedName>
</protein>